<dbReference type="Proteomes" id="UP001150238">
    <property type="component" value="Unassembled WGS sequence"/>
</dbReference>
<dbReference type="EMBL" id="JANVFS010000055">
    <property type="protein sequence ID" value="KAJ4464874.1"/>
    <property type="molecule type" value="Genomic_DNA"/>
</dbReference>
<reference evidence="2" key="2">
    <citation type="journal article" date="2023" name="Proc. Natl. Acad. Sci. U.S.A.">
        <title>A global phylogenomic analysis of the shiitake genus Lentinula.</title>
        <authorList>
            <person name="Sierra-Patev S."/>
            <person name="Min B."/>
            <person name="Naranjo-Ortiz M."/>
            <person name="Looney B."/>
            <person name="Konkel Z."/>
            <person name="Slot J.C."/>
            <person name="Sakamoto Y."/>
            <person name="Steenwyk J.L."/>
            <person name="Rokas A."/>
            <person name="Carro J."/>
            <person name="Camarero S."/>
            <person name="Ferreira P."/>
            <person name="Molpeceres G."/>
            <person name="Ruiz-Duenas F.J."/>
            <person name="Serrano A."/>
            <person name="Henrissat B."/>
            <person name="Drula E."/>
            <person name="Hughes K.W."/>
            <person name="Mata J.L."/>
            <person name="Ishikawa N.K."/>
            <person name="Vargas-Isla R."/>
            <person name="Ushijima S."/>
            <person name="Smith C.A."/>
            <person name="Donoghue J."/>
            <person name="Ahrendt S."/>
            <person name="Andreopoulos W."/>
            <person name="He G."/>
            <person name="LaButti K."/>
            <person name="Lipzen A."/>
            <person name="Ng V."/>
            <person name="Riley R."/>
            <person name="Sandor L."/>
            <person name="Barry K."/>
            <person name="Martinez A.T."/>
            <person name="Xiao Y."/>
            <person name="Gibbons J.G."/>
            <person name="Terashima K."/>
            <person name="Grigoriev I.V."/>
            <person name="Hibbett D."/>
        </authorList>
    </citation>
    <scope>NUCLEOTIDE SEQUENCE</scope>
    <source>
        <strain evidence="2">Sp2 HRB7682 ss15</strain>
    </source>
</reference>
<keyword evidence="1" id="KW-0732">Signal</keyword>
<accession>A0A9W9DDF5</accession>
<feature type="chain" id="PRO_5040878454" evidence="1">
    <location>
        <begin position="18"/>
        <end position="150"/>
    </location>
</feature>
<evidence type="ECO:0000256" key="1">
    <source>
        <dbReference type="SAM" id="SignalP"/>
    </source>
</evidence>
<proteinExistence type="predicted"/>
<name>A0A9W9DDF5_9AGAR</name>
<gene>
    <name evidence="2" type="ORF">C8J55DRAFT_529428</name>
</gene>
<sequence>MHLKFLTLGLAACVTNAIPVANTADNISTSSITNRSLVSGGGPTIRWSFDNVAKAKNDDPQHELENLINALLQDFGLPERIPDSAKFVGSRNFIKIKIPSTIDVSRLTCPCLGTLVYDEKHHRGSLKIIEDRPHWEYPATDNILVPFVVG</sequence>
<reference evidence="2" key="1">
    <citation type="submission" date="2022-08" db="EMBL/GenBank/DDBJ databases">
        <authorList>
            <consortium name="DOE Joint Genome Institute"/>
            <person name="Min B."/>
            <person name="Riley R."/>
            <person name="Sierra-Patev S."/>
            <person name="Naranjo-Ortiz M."/>
            <person name="Looney B."/>
            <person name="Konkel Z."/>
            <person name="Slot J.C."/>
            <person name="Sakamoto Y."/>
            <person name="Steenwyk J.L."/>
            <person name="Rokas A."/>
            <person name="Carro J."/>
            <person name="Camarero S."/>
            <person name="Ferreira P."/>
            <person name="Molpeceres G."/>
            <person name="Ruiz-Duenas F.J."/>
            <person name="Serrano A."/>
            <person name="Henrissat B."/>
            <person name="Drula E."/>
            <person name="Hughes K.W."/>
            <person name="Mata J.L."/>
            <person name="Ishikawa N.K."/>
            <person name="Vargas-Isla R."/>
            <person name="Ushijima S."/>
            <person name="Smith C.A."/>
            <person name="Ahrendt S."/>
            <person name="Andreopoulos W."/>
            <person name="He G."/>
            <person name="Labutti K."/>
            <person name="Lipzen A."/>
            <person name="Ng V."/>
            <person name="Sandor L."/>
            <person name="Barry K."/>
            <person name="Martinez A.T."/>
            <person name="Xiao Y."/>
            <person name="Gibbons J.G."/>
            <person name="Terashima K."/>
            <person name="Hibbett D.S."/>
            <person name="Grigoriev I.V."/>
        </authorList>
    </citation>
    <scope>NUCLEOTIDE SEQUENCE</scope>
    <source>
        <strain evidence="2">Sp2 HRB7682 ss15</strain>
    </source>
</reference>
<protein>
    <submittedName>
        <fullName evidence="2">Uncharacterized protein</fullName>
    </submittedName>
</protein>
<feature type="signal peptide" evidence="1">
    <location>
        <begin position="1"/>
        <end position="17"/>
    </location>
</feature>
<dbReference type="AlphaFoldDB" id="A0A9W9DDF5"/>
<evidence type="ECO:0000313" key="3">
    <source>
        <dbReference type="Proteomes" id="UP001150238"/>
    </source>
</evidence>
<organism evidence="2 3">
    <name type="scientific">Lentinula lateritia</name>
    <dbReference type="NCBI Taxonomy" id="40482"/>
    <lineage>
        <taxon>Eukaryota</taxon>
        <taxon>Fungi</taxon>
        <taxon>Dikarya</taxon>
        <taxon>Basidiomycota</taxon>
        <taxon>Agaricomycotina</taxon>
        <taxon>Agaricomycetes</taxon>
        <taxon>Agaricomycetidae</taxon>
        <taxon>Agaricales</taxon>
        <taxon>Marasmiineae</taxon>
        <taxon>Omphalotaceae</taxon>
        <taxon>Lentinula</taxon>
    </lineage>
</organism>
<comment type="caution">
    <text evidence="2">The sequence shown here is derived from an EMBL/GenBank/DDBJ whole genome shotgun (WGS) entry which is preliminary data.</text>
</comment>
<evidence type="ECO:0000313" key="2">
    <source>
        <dbReference type="EMBL" id="KAJ4464874.1"/>
    </source>
</evidence>